<keyword evidence="1" id="KW-0732">Signal</keyword>
<accession>A0ABZ2BLI8</accession>
<proteinExistence type="predicted"/>
<feature type="signal peptide" evidence="1">
    <location>
        <begin position="1"/>
        <end position="24"/>
    </location>
</feature>
<keyword evidence="3" id="KW-1185">Reference proteome</keyword>
<dbReference type="Proteomes" id="UP001432360">
    <property type="component" value="Plasmid pSchITTGS70d"/>
</dbReference>
<protein>
    <submittedName>
        <fullName evidence="2">Uncharacterized protein</fullName>
    </submittedName>
</protein>
<dbReference type="EMBL" id="CP133152">
    <property type="protein sequence ID" value="WVT07120.1"/>
    <property type="molecule type" value="Genomic_DNA"/>
</dbReference>
<dbReference type="RefSeq" id="WP_331376139.1">
    <property type="nucleotide sequence ID" value="NZ_CP133152.1"/>
</dbReference>
<keyword evidence="2" id="KW-0614">Plasmid</keyword>
<sequence>MTSLWKKFSAAFVGSALMWGGWTAAGTADVLRKVVIVTRSTPATGEKFVAARIWRSIDGGEWKELQGNRPTIGIMESMEAKCDTSISYKAAAMWNTHTRDISATAPCNEPEVVFNDFIPTDQASIDPAALSSRKTWIAVLGGTSSAVAKGEAFASTFQTAILNGEYGVVAIASSELAAQLRAAGRIKDANIFASLSVDATLSGIAQTQEIPPEDLKNLTSQKSGSFIVLSNKAQKVIEDYQLNDLGISADAQSFGKIDWQTMRSIPGGKSTSAVEWELPSDALTSFDVQQFSINREM</sequence>
<feature type="chain" id="PRO_5046056511" evidence="1">
    <location>
        <begin position="25"/>
        <end position="297"/>
    </location>
</feature>
<gene>
    <name evidence="2" type="ORF">RB548_30655</name>
</gene>
<organism evidence="2 3">
    <name type="scientific">Sinorhizobium chiapasense</name>
    <dbReference type="NCBI Taxonomy" id="501572"/>
    <lineage>
        <taxon>Bacteria</taxon>
        <taxon>Pseudomonadati</taxon>
        <taxon>Pseudomonadota</taxon>
        <taxon>Alphaproteobacteria</taxon>
        <taxon>Hyphomicrobiales</taxon>
        <taxon>Rhizobiaceae</taxon>
        <taxon>Sinorhizobium/Ensifer group</taxon>
        <taxon>Sinorhizobium</taxon>
    </lineage>
</organism>
<name>A0ABZ2BLI8_9HYPH</name>
<geneLocation type="plasmid" evidence="2 3">
    <name>pSchITTGS70d</name>
</geneLocation>
<evidence type="ECO:0000313" key="2">
    <source>
        <dbReference type="EMBL" id="WVT07120.1"/>
    </source>
</evidence>
<reference evidence="2" key="1">
    <citation type="submission" date="2023-08" db="EMBL/GenBank/DDBJ databases">
        <title>Complete genome sequence of Sinorhizobium chiapanecum ITTG S70 isolated from Acaciella angustissima nodules in Chiapas-Mexico.</title>
        <authorList>
            <person name="Rincon-Rosales R."/>
            <person name="Rogel M.A."/>
            <person name="Rincon-Medina C.I."/>
            <person name="Guerrero G."/>
            <person name="Manzano-Gomez L.A."/>
            <person name="Lopez-Lopez A."/>
            <person name="Rincon Molina F.A."/>
            <person name="Martinez-Romero E."/>
        </authorList>
    </citation>
    <scope>NUCLEOTIDE SEQUENCE</scope>
    <source>
        <strain evidence="2">ITTG S70</strain>
        <plasmid evidence="2">pSchITTGS70d</plasmid>
    </source>
</reference>
<evidence type="ECO:0000256" key="1">
    <source>
        <dbReference type="SAM" id="SignalP"/>
    </source>
</evidence>
<evidence type="ECO:0000313" key="3">
    <source>
        <dbReference type="Proteomes" id="UP001432360"/>
    </source>
</evidence>